<keyword evidence="9" id="KW-1185">Reference proteome</keyword>
<gene>
    <name evidence="8" type="ORF">OH76DRAFT_145017</name>
</gene>
<dbReference type="InterPro" id="IPR003154">
    <property type="entry name" value="S1/P1nuclease"/>
</dbReference>
<keyword evidence="3" id="KW-0479">Metal-binding</keyword>
<dbReference type="PANTHER" id="PTHR33146">
    <property type="entry name" value="ENDONUCLEASE 4"/>
    <property type="match status" value="1"/>
</dbReference>
<keyword evidence="6" id="KW-1015">Disulfide bond</keyword>
<dbReference type="GO" id="GO:0016788">
    <property type="term" value="F:hydrolase activity, acting on ester bonds"/>
    <property type="evidence" value="ECO:0007669"/>
    <property type="project" value="InterPro"/>
</dbReference>
<evidence type="ECO:0000256" key="3">
    <source>
        <dbReference type="ARBA" id="ARBA00022723"/>
    </source>
</evidence>
<accession>A0A371CP83</accession>
<dbReference type="Proteomes" id="UP000256964">
    <property type="component" value="Unassembled WGS sequence"/>
</dbReference>
<evidence type="ECO:0000256" key="2">
    <source>
        <dbReference type="ARBA" id="ARBA00022722"/>
    </source>
</evidence>
<reference evidence="8 9" key="1">
    <citation type="journal article" date="2018" name="Biotechnol. Biofuels">
        <title>Integrative visual omics of the white-rot fungus Polyporus brumalis exposes the biotechnological potential of its oxidative enzymes for delignifying raw plant biomass.</title>
        <authorList>
            <person name="Miyauchi S."/>
            <person name="Rancon A."/>
            <person name="Drula E."/>
            <person name="Hage H."/>
            <person name="Chaduli D."/>
            <person name="Favel A."/>
            <person name="Grisel S."/>
            <person name="Henrissat B."/>
            <person name="Herpoel-Gimbert I."/>
            <person name="Ruiz-Duenas F.J."/>
            <person name="Chevret D."/>
            <person name="Hainaut M."/>
            <person name="Lin J."/>
            <person name="Wang M."/>
            <person name="Pangilinan J."/>
            <person name="Lipzen A."/>
            <person name="Lesage-Meessen L."/>
            <person name="Navarro D."/>
            <person name="Riley R."/>
            <person name="Grigoriev I.V."/>
            <person name="Zhou S."/>
            <person name="Raouche S."/>
            <person name="Rosso M.N."/>
        </authorList>
    </citation>
    <scope>NUCLEOTIDE SEQUENCE [LARGE SCALE GENOMIC DNA]</scope>
    <source>
        <strain evidence="8 9">BRFM 1820</strain>
    </source>
</reference>
<dbReference type="Pfam" id="PF02265">
    <property type="entry name" value="S1-P1_nuclease"/>
    <property type="match status" value="1"/>
</dbReference>
<evidence type="ECO:0000313" key="8">
    <source>
        <dbReference type="EMBL" id="RDX42108.1"/>
    </source>
</evidence>
<evidence type="ECO:0000313" key="9">
    <source>
        <dbReference type="Proteomes" id="UP000256964"/>
    </source>
</evidence>
<evidence type="ECO:0000256" key="7">
    <source>
        <dbReference type="ARBA" id="ARBA00023180"/>
    </source>
</evidence>
<dbReference type="GO" id="GO:0004519">
    <property type="term" value="F:endonuclease activity"/>
    <property type="evidence" value="ECO:0007669"/>
    <property type="project" value="UniProtKB-KW"/>
</dbReference>
<keyword evidence="7" id="KW-0325">Glycoprotein</keyword>
<dbReference type="STRING" id="139420.A0A371CP83"/>
<dbReference type="PANTHER" id="PTHR33146:SF26">
    <property type="entry name" value="ENDONUCLEASE 4"/>
    <property type="match status" value="1"/>
</dbReference>
<keyword evidence="5" id="KW-0378">Hydrolase</keyword>
<dbReference type="GO" id="GO:0003676">
    <property type="term" value="F:nucleic acid binding"/>
    <property type="evidence" value="ECO:0007669"/>
    <property type="project" value="InterPro"/>
</dbReference>
<comment type="similarity">
    <text evidence="1">Belongs to the nuclease type I family.</text>
</comment>
<protein>
    <submittedName>
        <fullName evidence="8">Uncharacterized protein</fullName>
    </submittedName>
</protein>
<keyword evidence="2" id="KW-0540">Nuclease</keyword>
<dbReference type="OrthoDB" id="441446at2759"/>
<organism evidence="8 9">
    <name type="scientific">Lentinus brumalis</name>
    <dbReference type="NCBI Taxonomy" id="2498619"/>
    <lineage>
        <taxon>Eukaryota</taxon>
        <taxon>Fungi</taxon>
        <taxon>Dikarya</taxon>
        <taxon>Basidiomycota</taxon>
        <taxon>Agaricomycotina</taxon>
        <taxon>Agaricomycetes</taxon>
        <taxon>Polyporales</taxon>
        <taxon>Polyporaceae</taxon>
        <taxon>Lentinus</taxon>
    </lineage>
</organism>
<evidence type="ECO:0000256" key="5">
    <source>
        <dbReference type="ARBA" id="ARBA00022801"/>
    </source>
</evidence>
<name>A0A371CP83_9APHY</name>
<dbReference type="AlphaFoldDB" id="A0A371CP83"/>
<evidence type="ECO:0000256" key="6">
    <source>
        <dbReference type="ARBA" id="ARBA00023157"/>
    </source>
</evidence>
<dbReference type="GO" id="GO:0006308">
    <property type="term" value="P:DNA catabolic process"/>
    <property type="evidence" value="ECO:0007669"/>
    <property type="project" value="InterPro"/>
</dbReference>
<dbReference type="EMBL" id="KZ857493">
    <property type="protein sequence ID" value="RDX42108.1"/>
    <property type="molecule type" value="Genomic_DNA"/>
</dbReference>
<sequence length="182" mass="19456">MPSHVVLSSTSRSYGMGSEWKDFQDNSSHVHSSRGGTASLPSDLRMDVGPTFLHPASTLALMARFITLISVLGAAVHVSAWGNLGHETVGFVAEQFLAPKAATFVHSTLNATWNFSLGPAAIWADQVKGEAAFKWSANLHFVDAEDSPLTGSCSVQEQRDCSNGQCILTAIANFTTRVVETC</sequence>
<evidence type="ECO:0000256" key="4">
    <source>
        <dbReference type="ARBA" id="ARBA00022759"/>
    </source>
</evidence>
<proteinExistence type="inferred from homology"/>
<dbReference type="SUPFAM" id="SSF48537">
    <property type="entry name" value="Phospholipase C/P1 nuclease"/>
    <property type="match status" value="1"/>
</dbReference>
<dbReference type="GO" id="GO:0046872">
    <property type="term" value="F:metal ion binding"/>
    <property type="evidence" value="ECO:0007669"/>
    <property type="project" value="UniProtKB-KW"/>
</dbReference>
<keyword evidence="4" id="KW-0255">Endonuclease</keyword>
<dbReference type="InterPro" id="IPR008947">
    <property type="entry name" value="PLipase_C/P1_nuclease_dom_sf"/>
</dbReference>
<evidence type="ECO:0000256" key="1">
    <source>
        <dbReference type="ARBA" id="ARBA00009547"/>
    </source>
</evidence>
<dbReference type="Gene3D" id="1.10.575.10">
    <property type="entry name" value="P1 Nuclease"/>
    <property type="match status" value="1"/>
</dbReference>